<dbReference type="Pfam" id="PF25198">
    <property type="entry name" value="Spore_GerAC_N"/>
    <property type="match status" value="1"/>
</dbReference>
<dbReference type="Pfam" id="PF05504">
    <property type="entry name" value="Spore_GerAC"/>
    <property type="match status" value="1"/>
</dbReference>
<accession>A0A5D4TEN3</accession>
<dbReference type="Gene3D" id="3.30.300.210">
    <property type="entry name" value="Nutrient germinant receptor protein C, domain 3"/>
    <property type="match status" value="1"/>
</dbReference>
<sequence length="381" mass="43635">MKCKGAISILLCIILLTGCGGIKNIQDLTYIVAIGMDYDEAEEEYIVYLQGLNFANVAKQEGGKPVEKIPSFVGSARGKTLNLAVSELYGKSDPPIYFGHVKTLILSQRVINSKSKEVLEEIARNKSLRHRLRIVTTEESIEEIFNIKALFNYPAVYTVLFKDKANGLAQDELQPTSLLLFLRSYYEPMGVAKIPTVTIDTSSWVSEKEFPILFYDGYSVFQQQSFVKNIPLEDAVLLDWMVEKNIALNRPVKDKEELIAAVKLSSPKMKITYEKEKSEPVFSLEISARADLLEKLRDISADELKTLLEEDLKMQIIHLYEKGVDSKLDLLNAGEKWYRKDREAFKELEDSKHFYLKKDSLKKVKVDIQIFHFNSYEYEKN</sequence>
<evidence type="ECO:0000313" key="10">
    <source>
        <dbReference type="EMBL" id="TYS74260.1"/>
    </source>
</evidence>
<evidence type="ECO:0000259" key="9">
    <source>
        <dbReference type="Pfam" id="PF25198"/>
    </source>
</evidence>
<evidence type="ECO:0000256" key="1">
    <source>
        <dbReference type="ARBA" id="ARBA00004635"/>
    </source>
</evidence>
<organism evidence="10 11">
    <name type="scientific">Sutcliffiella horikoshii</name>
    <dbReference type="NCBI Taxonomy" id="79883"/>
    <lineage>
        <taxon>Bacteria</taxon>
        <taxon>Bacillati</taxon>
        <taxon>Bacillota</taxon>
        <taxon>Bacilli</taxon>
        <taxon>Bacillales</taxon>
        <taxon>Bacillaceae</taxon>
        <taxon>Sutcliffiella</taxon>
    </lineage>
</organism>
<evidence type="ECO:0000256" key="6">
    <source>
        <dbReference type="ARBA" id="ARBA00023139"/>
    </source>
</evidence>
<keyword evidence="6" id="KW-0564">Palmitate</keyword>
<dbReference type="InterPro" id="IPR057336">
    <property type="entry name" value="GerAC_N"/>
</dbReference>
<evidence type="ECO:0000256" key="7">
    <source>
        <dbReference type="ARBA" id="ARBA00023288"/>
    </source>
</evidence>
<keyword evidence="5" id="KW-0472">Membrane</keyword>
<dbReference type="PANTHER" id="PTHR35789:SF1">
    <property type="entry name" value="SPORE GERMINATION PROTEIN B3"/>
    <property type="match status" value="1"/>
</dbReference>
<dbReference type="RefSeq" id="WP_148978096.1">
    <property type="nucleotide sequence ID" value="NZ_JBNIKO010000007.1"/>
</dbReference>
<evidence type="ECO:0000256" key="3">
    <source>
        <dbReference type="ARBA" id="ARBA00022544"/>
    </source>
</evidence>
<evidence type="ECO:0000259" key="8">
    <source>
        <dbReference type="Pfam" id="PF05504"/>
    </source>
</evidence>
<dbReference type="AlphaFoldDB" id="A0A5D4TEN3"/>
<dbReference type="GO" id="GO:0009847">
    <property type="term" value="P:spore germination"/>
    <property type="evidence" value="ECO:0007669"/>
    <property type="project" value="InterPro"/>
</dbReference>
<reference evidence="10 11" key="1">
    <citation type="submission" date="2019-08" db="EMBL/GenBank/DDBJ databases">
        <title>Bacillus genomes from the desert of Cuatro Cienegas, Coahuila.</title>
        <authorList>
            <person name="Olmedo-Alvarez G."/>
        </authorList>
    </citation>
    <scope>NUCLEOTIDE SEQUENCE [LARGE SCALE GENOMIC DNA]</scope>
    <source>
        <strain evidence="10 11">CH98b_3T</strain>
    </source>
</reference>
<protein>
    <submittedName>
        <fullName evidence="10">Ger(X)C family spore germination protein</fullName>
    </submittedName>
</protein>
<dbReference type="GO" id="GO:0016020">
    <property type="term" value="C:membrane"/>
    <property type="evidence" value="ECO:0007669"/>
    <property type="project" value="UniProtKB-SubCell"/>
</dbReference>
<keyword evidence="3" id="KW-0309">Germination</keyword>
<dbReference type="Proteomes" id="UP000324517">
    <property type="component" value="Unassembled WGS sequence"/>
</dbReference>
<comment type="similarity">
    <text evidence="2">Belongs to the GerABKC lipoprotein family.</text>
</comment>
<keyword evidence="7" id="KW-0449">Lipoprotein</keyword>
<dbReference type="NCBIfam" id="TIGR02887">
    <property type="entry name" value="spore_ger_x_C"/>
    <property type="match status" value="1"/>
</dbReference>
<comment type="subcellular location">
    <subcellularLocation>
        <location evidence="1">Membrane</location>
        <topology evidence="1">Lipid-anchor</topology>
    </subcellularLocation>
</comment>
<dbReference type="PANTHER" id="PTHR35789">
    <property type="entry name" value="SPORE GERMINATION PROTEIN B3"/>
    <property type="match status" value="1"/>
</dbReference>
<dbReference type="InterPro" id="IPR046953">
    <property type="entry name" value="Spore_GerAC-like_C"/>
</dbReference>
<dbReference type="EMBL" id="VTET01000001">
    <property type="protein sequence ID" value="TYS74260.1"/>
    <property type="molecule type" value="Genomic_DNA"/>
</dbReference>
<gene>
    <name evidence="10" type="ORF">FZC75_00715</name>
</gene>
<dbReference type="PROSITE" id="PS51257">
    <property type="entry name" value="PROKAR_LIPOPROTEIN"/>
    <property type="match status" value="1"/>
</dbReference>
<evidence type="ECO:0000256" key="5">
    <source>
        <dbReference type="ARBA" id="ARBA00023136"/>
    </source>
</evidence>
<proteinExistence type="inferred from homology"/>
<evidence type="ECO:0000256" key="4">
    <source>
        <dbReference type="ARBA" id="ARBA00022729"/>
    </source>
</evidence>
<comment type="caution">
    <text evidence="10">The sequence shown here is derived from an EMBL/GenBank/DDBJ whole genome shotgun (WGS) entry which is preliminary data.</text>
</comment>
<feature type="domain" description="Spore germination protein N-terminal" evidence="9">
    <location>
        <begin position="23"/>
        <end position="199"/>
    </location>
</feature>
<keyword evidence="4" id="KW-0732">Signal</keyword>
<dbReference type="InterPro" id="IPR008844">
    <property type="entry name" value="Spore_GerAC-like"/>
</dbReference>
<dbReference type="OrthoDB" id="2380468at2"/>
<name>A0A5D4TEN3_9BACI</name>
<feature type="domain" description="Spore germination GerAC-like C-terminal" evidence="8">
    <location>
        <begin position="216"/>
        <end position="372"/>
    </location>
</feature>
<evidence type="ECO:0000256" key="2">
    <source>
        <dbReference type="ARBA" id="ARBA00007886"/>
    </source>
</evidence>
<dbReference type="InterPro" id="IPR038501">
    <property type="entry name" value="Spore_GerAC_C_sf"/>
</dbReference>
<evidence type="ECO:0000313" key="11">
    <source>
        <dbReference type="Proteomes" id="UP000324517"/>
    </source>
</evidence>